<feature type="transmembrane region" description="Helical" evidence="9">
    <location>
        <begin position="137"/>
        <end position="158"/>
    </location>
</feature>
<evidence type="ECO:0000256" key="6">
    <source>
        <dbReference type="ARBA" id="ARBA00022989"/>
    </source>
</evidence>
<evidence type="ECO:0000256" key="5">
    <source>
        <dbReference type="ARBA" id="ARBA00022692"/>
    </source>
</evidence>
<evidence type="ECO:0000313" key="12">
    <source>
        <dbReference type="Proteomes" id="UP000184085"/>
    </source>
</evidence>
<dbReference type="RefSeq" id="WP_072703125.1">
    <property type="nucleotide sequence ID" value="NZ_FMJB01000015.1"/>
</dbReference>
<evidence type="ECO:0000256" key="1">
    <source>
        <dbReference type="ARBA" id="ARBA00004429"/>
    </source>
</evidence>
<dbReference type="PANTHER" id="PTHR35011:SF4">
    <property type="entry name" value="SLL1102 PROTEIN"/>
    <property type="match status" value="1"/>
</dbReference>
<evidence type="ECO:0000259" key="10">
    <source>
        <dbReference type="Pfam" id="PF04290"/>
    </source>
</evidence>
<evidence type="ECO:0000256" key="4">
    <source>
        <dbReference type="ARBA" id="ARBA00022519"/>
    </source>
</evidence>
<keyword evidence="5 9" id="KW-0812">Transmembrane</keyword>
<keyword evidence="4 9" id="KW-0997">Cell inner membrane</keyword>
<dbReference type="EMBL" id="FMJB01000015">
    <property type="protein sequence ID" value="SCM66190.1"/>
    <property type="molecule type" value="Genomic_DNA"/>
</dbReference>
<feature type="domain" description="Tripartite ATP-independent periplasmic transporters DctQ component" evidence="10">
    <location>
        <begin position="29"/>
        <end position="152"/>
    </location>
</feature>
<comment type="function">
    <text evidence="9">Part of the tripartite ATP-independent periplasmic (TRAP) transport system.</text>
</comment>
<comment type="subcellular location">
    <subcellularLocation>
        <location evidence="1 9">Cell inner membrane</location>
        <topology evidence="1 9">Multi-pass membrane protein</topology>
    </subcellularLocation>
</comment>
<comment type="subunit">
    <text evidence="9">The complex comprises the extracytoplasmic solute receptor protein and the two transmembrane proteins.</text>
</comment>
<keyword evidence="6 9" id="KW-1133">Transmembrane helix</keyword>
<dbReference type="AlphaFoldDB" id="A0A1M4MV87"/>
<comment type="similarity">
    <text evidence="8 9">Belongs to the TRAP transporter small permease family.</text>
</comment>
<feature type="transmembrane region" description="Helical" evidence="9">
    <location>
        <begin position="55"/>
        <end position="71"/>
    </location>
</feature>
<dbReference type="GO" id="GO:0022857">
    <property type="term" value="F:transmembrane transporter activity"/>
    <property type="evidence" value="ECO:0007669"/>
    <property type="project" value="UniProtKB-UniRule"/>
</dbReference>
<name>A0A1M4MV87_9RHOB</name>
<dbReference type="GO" id="GO:0005886">
    <property type="term" value="C:plasma membrane"/>
    <property type="evidence" value="ECO:0007669"/>
    <property type="project" value="UniProtKB-SubCell"/>
</dbReference>
<feature type="transmembrane region" description="Helical" evidence="9">
    <location>
        <begin position="21"/>
        <end position="43"/>
    </location>
</feature>
<dbReference type="PANTHER" id="PTHR35011">
    <property type="entry name" value="2,3-DIKETO-L-GULONATE TRAP TRANSPORTER SMALL PERMEASE PROTEIN YIAM"/>
    <property type="match status" value="1"/>
</dbReference>
<dbReference type="InterPro" id="IPR055348">
    <property type="entry name" value="DctQ"/>
</dbReference>
<evidence type="ECO:0000313" key="11">
    <source>
        <dbReference type="EMBL" id="SCM66190.1"/>
    </source>
</evidence>
<protein>
    <recommendedName>
        <fullName evidence="9">TRAP transporter small permease protein</fullName>
    </recommendedName>
</protein>
<dbReference type="Pfam" id="PF04290">
    <property type="entry name" value="DctQ"/>
    <property type="match status" value="1"/>
</dbReference>
<organism evidence="11 12">
    <name type="scientific">Donghicola eburneus</name>
    <dbReference type="NCBI Taxonomy" id="393278"/>
    <lineage>
        <taxon>Bacteria</taxon>
        <taxon>Pseudomonadati</taxon>
        <taxon>Pseudomonadota</taxon>
        <taxon>Alphaproteobacteria</taxon>
        <taxon>Rhodobacterales</taxon>
        <taxon>Roseobacteraceae</taxon>
        <taxon>Donghicola</taxon>
    </lineage>
</organism>
<accession>A0A1M4MV87</accession>
<keyword evidence="2 9" id="KW-0813">Transport</keyword>
<reference evidence="12" key="1">
    <citation type="submission" date="2016-09" db="EMBL/GenBank/DDBJ databases">
        <authorList>
            <person name="Wibberg D."/>
        </authorList>
    </citation>
    <scope>NUCLEOTIDE SEQUENCE [LARGE SCALE GENOMIC DNA]</scope>
</reference>
<evidence type="ECO:0000256" key="9">
    <source>
        <dbReference type="RuleBase" id="RU369079"/>
    </source>
</evidence>
<keyword evidence="12" id="KW-1185">Reference proteome</keyword>
<proteinExistence type="inferred from homology"/>
<keyword evidence="7 9" id="KW-0472">Membrane</keyword>
<evidence type="ECO:0000256" key="3">
    <source>
        <dbReference type="ARBA" id="ARBA00022475"/>
    </source>
</evidence>
<keyword evidence="3" id="KW-1003">Cell membrane</keyword>
<dbReference type="InterPro" id="IPR007387">
    <property type="entry name" value="TRAP_DctQ"/>
</dbReference>
<dbReference type="Proteomes" id="UP000184085">
    <property type="component" value="Unassembled WGS sequence"/>
</dbReference>
<feature type="transmembrane region" description="Helical" evidence="9">
    <location>
        <begin position="91"/>
        <end position="114"/>
    </location>
</feature>
<gene>
    <name evidence="11" type="ORF">KARMA_0363</name>
</gene>
<sequence length="175" mass="19610">MERLLAVSDGLAAPCRAVARVCGWLLLVLMAVILYDVIGRRFFSTGSFKLQELEWHIHGAIAVLCFGFAYVENAHVRIDLFSQRMTRKTRLWIEILAIALFLIPFMVLLVWYGYDFTMRSFTRGEGSPGGVGLPNRWIIKSAIPIGALLTISGGLSVMMRAIVALRRPDLVQELV</sequence>
<evidence type="ECO:0000256" key="7">
    <source>
        <dbReference type="ARBA" id="ARBA00023136"/>
    </source>
</evidence>
<evidence type="ECO:0000256" key="8">
    <source>
        <dbReference type="ARBA" id="ARBA00038436"/>
    </source>
</evidence>
<evidence type="ECO:0000256" key="2">
    <source>
        <dbReference type="ARBA" id="ARBA00022448"/>
    </source>
</evidence>